<feature type="region of interest" description="Disordered" evidence="1">
    <location>
        <begin position="199"/>
        <end position="259"/>
    </location>
</feature>
<dbReference type="HOGENOM" id="CLU_022778_0_0_1"/>
<evidence type="ECO:0000313" key="3">
    <source>
        <dbReference type="EMBL" id="ACB38665.1"/>
    </source>
</evidence>
<feature type="domain" description="Reverse transcriptase" evidence="2">
    <location>
        <begin position="687"/>
        <end position="868"/>
    </location>
</feature>
<dbReference type="PANTHER" id="PTHR33050">
    <property type="entry name" value="REVERSE TRANSCRIPTASE DOMAIN-CONTAINING PROTEIN"/>
    <property type="match status" value="1"/>
</dbReference>
<feature type="compositionally biased region" description="Basic residues" evidence="1">
    <location>
        <begin position="211"/>
        <end position="228"/>
    </location>
</feature>
<keyword evidence="3" id="KW-0808">Transferase</keyword>
<evidence type="ECO:0000259" key="2">
    <source>
        <dbReference type="PROSITE" id="PS50878"/>
    </source>
</evidence>
<dbReference type="PROSITE" id="PS50878">
    <property type="entry name" value="RT_POL"/>
    <property type="match status" value="1"/>
</dbReference>
<feature type="compositionally biased region" description="Low complexity" evidence="1">
    <location>
        <begin position="229"/>
        <end position="239"/>
    </location>
</feature>
<protein>
    <submittedName>
        <fullName evidence="3">Reverse transcriptase</fullName>
    </submittedName>
</protein>
<dbReference type="CDD" id="cd09275">
    <property type="entry name" value="RNase_HI_RT_DIRS1"/>
    <property type="match status" value="1"/>
</dbReference>
<name>B2CN80_DAPPU</name>
<dbReference type="GO" id="GO:0003964">
    <property type="term" value="F:RNA-directed DNA polymerase activity"/>
    <property type="evidence" value="ECO:0007669"/>
    <property type="project" value="UniProtKB-KW"/>
</dbReference>
<keyword evidence="3" id="KW-0695">RNA-directed DNA polymerase</keyword>
<keyword evidence="3" id="KW-0548">Nucleotidyltransferase</keyword>
<dbReference type="SUPFAM" id="SSF56672">
    <property type="entry name" value="DNA/RNA polymerases"/>
    <property type="match status" value="1"/>
</dbReference>
<dbReference type="InterPro" id="IPR000477">
    <property type="entry name" value="RT_dom"/>
</dbReference>
<feature type="compositionally biased region" description="Basic residues" evidence="1">
    <location>
        <begin position="555"/>
        <end position="567"/>
    </location>
</feature>
<dbReference type="EMBL" id="EU528616">
    <property type="protein sequence ID" value="ACB38665.1"/>
    <property type="molecule type" value="Genomic_DNA"/>
</dbReference>
<dbReference type="PANTHER" id="PTHR33050:SF7">
    <property type="entry name" value="RIBONUCLEASE H"/>
    <property type="match status" value="1"/>
</dbReference>
<feature type="region of interest" description="Disordered" evidence="1">
    <location>
        <begin position="591"/>
        <end position="610"/>
    </location>
</feature>
<dbReference type="Gene3D" id="3.30.70.270">
    <property type="match status" value="1"/>
</dbReference>
<dbReference type="Gene3D" id="3.10.10.10">
    <property type="entry name" value="HIV Type 1 Reverse Transcriptase, subunit A, domain 1"/>
    <property type="match status" value="1"/>
</dbReference>
<dbReference type="InterPro" id="IPR052055">
    <property type="entry name" value="Hepadnavirus_pol/RT"/>
</dbReference>
<feature type="region of interest" description="Disordered" evidence="1">
    <location>
        <begin position="517"/>
        <end position="571"/>
    </location>
</feature>
<organism evidence="3">
    <name type="scientific">Daphnia pulex</name>
    <name type="common">Water flea</name>
    <dbReference type="NCBI Taxonomy" id="6669"/>
    <lineage>
        <taxon>Eukaryota</taxon>
        <taxon>Metazoa</taxon>
        <taxon>Ecdysozoa</taxon>
        <taxon>Arthropoda</taxon>
        <taxon>Crustacea</taxon>
        <taxon>Branchiopoda</taxon>
        <taxon>Diplostraca</taxon>
        <taxon>Cladocera</taxon>
        <taxon>Anomopoda</taxon>
        <taxon>Daphniidae</taxon>
        <taxon>Daphnia</taxon>
    </lineage>
</organism>
<proteinExistence type="predicted"/>
<dbReference type="OrthoDB" id="6380429at2759"/>
<feature type="compositionally biased region" description="Polar residues" evidence="1">
    <location>
        <begin position="241"/>
        <end position="256"/>
    </location>
</feature>
<sequence>MSRYRPSPSEFFYGQFFDPRVGFFDQPRLERERMRDRELRSRPHHQHPNYQVRDRSPVDFPRFAPRWDDYSRDAPRPEGFGFVAPYDDRFVRDDQPSSSRRGSGKGYRCGETGFYFYCDDGFCYDEAGYSYQFEQDGFYYDTETGYRHDSGGFLCDENGVRLNRAELESYEQSVRFAHPIASVIGPIPPRTEDVPIDIDIEDQEEQDDSRRGRRPWLPRRSSSPKKRAGGSAAAPRPAAYTPNSTAAKSSETTVGPSATEAASSATAAVSSATATESSATAAASSATAATTVANVIHELVDLVPGSVGVQAVTAPLEGLSLPGSSGAQPLSVPKSISDEILLFMTSGISTDSSKAISKEFCLDYVDEDFSLKPPKLDGWISRRVLLKSDKNLIKSINAKEETLIKAQLKIMDIGQPLVDLYTRLSSLPDNETIKRPVQAALQQWGRAYFSITRERRSAVVALAEPSADYLLKEPDAFSTGKEARAFLLTDKFLQVMLNNANQDNTLAQASKAAAAAAAANATRRPATRRVRAEPPSSSSHPPPRYESDVIVRGGRGGRSRRAGHGRGQRSVTWFPGSRRYVTSKSNSLTPCKIFPSPNSKPFSQPEGPRATVVDKDGSITVASRLTKFADRWALVTSDRWVLKTIREGLSIEFENLPVQKSWPPQIVMSKEMAEVCDKEVKDLLAKRAIAEVTDGSAGFVCSFFCIKKKQAGQFRPIVNLKPLNKFIRYQHFKMENLESVRFLVRKGDWLAKVDLKDAYFTVAVKKEHRKYLRFRWGKRVFEFNCMAFGLAPRVFTKILKTVMAFLRRKGIRLVIYLDDILVLNESKEGLVADVNTVLELLQSLGFLINWEKSIIAPTQVIEYLGLIVDSNDPSFSLPCAKAAAVRKMCETALSEGKVSLRTIASIQGNFAWAIPAIPFAQSHYRSLQRFYISNAQRVDFNLEAKVRLSPSAALDLGWWVANIEKANGKMFFPREPDLEIFSDASLTGWGAVCNGVTTRGPWTVQDMNKHINELELLGAFFAIQTFSAQTSNIAIRIFLDNSTAVSYVNKCGGTKSAALTNTAKAISAWCEEKSISVEAVHLAGELNVIADRESRAEADTSDWRLDATIFSRISEIWEMDVDLFASSWNSQLPRFIAWGPQPGAFAANAFSIRWENIYGYAFPPFSLIFRCIEKIRREKASIILICPVWTGQPWFPVLLEHACDIPRLLRPSPELLTSARGEPHPLIQSGALSLAAWKLSGDRTTCKAFRSRLLNFSWPEAAATPIPHMNQPGAVGSIGVWNGISIPCVAI</sequence>
<accession>B2CN80</accession>
<dbReference type="InterPro" id="IPR043502">
    <property type="entry name" value="DNA/RNA_pol_sf"/>
</dbReference>
<reference evidence="3" key="1">
    <citation type="submission" date="2008-02" db="EMBL/GenBank/DDBJ databases">
        <title>LTR retrotransposons in the genome of Daphnia pulex.</title>
        <authorList>
            <person name="Rho M."/>
            <person name="Schaack S."/>
            <person name="Gao X."/>
            <person name="Kim S."/>
            <person name="Lynch M."/>
            <person name="Tang H."/>
        </authorList>
    </citation>
    <scope>NUCLEOTIDE SEQUENCE</scope>
</reference>
<feature type="region of interest" description="Disordered" evidence="1">
    <location>
        <begin position="34"/>
        <end position="57"/>
    </location>
</feature>
<dbReference type="InterPro" id="IPR043128">
    <property type="entry name" value="Rev_trsase/Diguanyl_cyclase"/>
</dbReference>
<dbReference type="Pfam" id="PF00078">
    <property type="entry name" value="RVT_1"/>
    <property type="match status" value="1"/>
</dbReference>
<evidence type="ECO:0000256" key="1">
    <source>
        <dbReference type="SAM" id="MobiDB-lite"/>
    </source>
</evidence>
<dbReference type="CDD" id="cd03714">
    <property type="entry name" value="RT_DIRS1"/>
    <property type="match status" value="1"/>
</dbReference>